<dbReference type="Pfam" id="PF00106">
    <property type="entry name" value="adh_short"/>
    <property type="match status" value="1"/>
</dbReference>
<dbReference type="EMBL" id="JANBOJ010000789">
    <property type="protein sequence ID" value="KAJ1718585.1"/>
    <property type="molecule type" value="Genomic_DNA"/>
</dbReference>
<protein>
    <recommendedName>
        <fullName evidence="6">NAD(P)-binding protein</fullName>
    </recommendedName>
</protein>
<dbReference type="GO" id="GO:0005737">
    <property type="term" value="C:cytoplasm"/>
    <property type="evidence" value="ECO:0007669"/>
    <property type="project" value="TreeGrafter"/>
</dbReference>
<dbReference type="OrthoDB" id="417891at2759"/>
<evidence type="ECO:0000313" key="5">
    <source>
        <dbReference type="Proteomes" id="UP001149813"/>
    </source>
</evidence>
<dbReference type="SUPFAM" id="SSF51735">
    <property type="entry name" value="NAD(P)-binding Rossmann-fold domains"/>
    <property type="match status" value="1"/>
</dbReference>
<dbReference type="AlphaFoldDB" id="A0A9W8CM01"/>
<dbReference type="PANTHER" id="PTHR44229">
    <property type="entry name" value="15-HYDROXYPROSTAGLANDIN DEHYDROGENASE [NAD(+)]"/>
    <property type="match status" value="1"/>
</dbReference>
<comment type="similarity">
    <text evidence="1 3">Belongs to the short-chain dehydrogenases/reductases (SDR) family.</text>
</comment>
<dbReference type="PRINTS" id="PR00081">
    <property type="entry name" value="GDHRDH"/>
</dbReference>
<proteinExistence type="inferred from homology"/>
<dbReference type="GO" id="GO:0016616">
    <property type="term" value="F:oxidoreductase activity, acting on the CH-OH group of donors, NAD or NADP as acceptor"/>
    <property type="evidence" value="ECO:0007669"/>
    <property type="project" value="TreeGrafter"/>
</dbReference>
<name>A0A9W8CM01_9FUNG</name>
<gene>
    <name evidence="4" type="ORF">LPJ53_006439</name>
</gene>
<evidence type="ECO:0000256" key="2">
    <source>
        <dbReference type="ARBA" id="ARBA00023002"/>
    </source>
</evidence>
<comment type="caution">
    <text evidence="4">The sequence shown here is derived from an EMBL/GenBank/DDBJ whole genome shotgun (WGS) entry which is preliminary data.</text>
</comment>
<accession>A0A9W8CM01</accession>
<reference evidence="4" key="1">
    <citation type="submission" date="2022-07" db="EMBL/GenBank/DDBJ databases">
        <title>Phylogenomic reconstructions and comparative analyses of Kickxellomycotina fungi.</title>
        <authorList>
            <person name="Reynolds N.K."/>
            <person name="Stajich J.E."/>
            <person name="Barry K."/>
            <person name="Grigoriev I.V."/>
            <person name="Crous P."/>
            <person name="Smith M.E."/>
        </authorList>
    </citation>
    <scope>NUCLEOTIDE SEQUENCE</scope>
    <source>
        <strain evidence="4">NBRC 32514</strain>
    </source>
</reference>
<dbReference type="InterPro" id="IPR036291">
    <property type="entry name" value="NAD(P)-bd_dom_sf"/>
</dbReference>
<evidence type="ECO:0000256" key="1">
    <source>
        <dbReference type="ARBA" id="ARBA00006484"/>
    </source>
</evidence>
<organism evidence="4 5">
    <name type="scientific">Coemansia erecta</name>
    <dbReference type="NCBI Taxonomy" id="147472"/>
    <lineage>
        <taxon>Eukaryota</taxon>
        <taxon>Fungi</taxon>
        <taxon>Fungi incertae sedis</taxon>
        <taxon>Zoopagomycota</taxon>
        <taxon>Kickxellomycotina</taxon>
        <taxon>Kickxellomycetes</taxon>
        <taxon>Kickxellales</taxon>
        <taxon>Kickxellaceae</taxon>
        <taxon>Coemansia</taxon>
    </lineage>
</organism>
<evidence type="ECO:0008006" key="6">
    <source>
        <dbReference type="Google" id="ProtNLM"/>
    </source>
</evidence>
<keyword evidence="2" id="KW-0560">Oxidoreductase</keyword>
<dbReference type="Gene3D" id="3.40.50.720">
    <property type="entry name" value="NAD(P)-binding Rossmann-like Domain"/>
    <property type="match status" value="1"/>
</dbReference>
<sequence length="270" mass="28032">MHVQGKVAVITGAAQGIGRRVAEMLVDKGAFVVIGDVKPAGAQVASELNKAASDRSSGSSSPAAVFQPCDVRQSSDLSALIATALSTFGRLDILVNNAGVSGSFLWADADDTEVSRAIDVNLKAPIEGTRQAVRHFLQHGVAGCVVNVASMAAFAPLEFGPAYAASKAGLVAFNASCATLALREPGIRVNAVAPTFVDTDLTSQGVPEDIRAILQGAGESTVDTVALQVLRCIEDEQLAGDTIRIRSEECITLHDGPKARPFGFVTAFKI</sequence>
<evidence type="ECO:0000256" key="3">
    <source>
        <dbReference type="RuleBase" id="RU000363"/>
    </source>
</evidence>
<keyword evidence="5" id="KW-1185">Reference proteome</keyword>
<dbReference type="Proteomes" id="UP001149813">
    <property type="component" value="Unassembled WGS sequence"/>
</dbReference>
<evidence type="ECO:0000313" key="4">
    <source>
        <dbReference type="EMBL" id="KAJ1718585.1"/>
    </source>
</evidence>
<dbReference type="InterPro" id="IPR002347">
    <property type="entry name" value="SDR_fam"/>
</dbReference>
<dbReference type="PRINTS" id="PR00080">
    <property type="entry name" value="SDRFAMILY"/>
</dbReference>
<dbReference type="PANTHER" id="PTHR44229:SF4">
    <property type="entry name" value="15-HYDROXYPROSTAGLANDIN DEHYDROGENASE [NAD(+)]"/>
    <property type="match status" value="1"/>
</dbReference>